<organism evidence="1 2">
    <name type="scientific">Xyrichtys novacula</name>
    <name type="common">Pearly razorfish</name>
    <name type="synonym">Hemipteronotus novacula</name>
    <dbReference type="NCBI Taxonomy" id="13765"/>
    <lineage>
        <taxon>Eukaryota</taxon>
        <taxon>Metazoa</taxon>
        <taxon>Chordata</taxon>
        <taxon>Craniata</taxon>
        <taxon>Vertebrata</taxon>
        <taxon>Euteleostomi</taxon>
        <taxon>Actinopterygii</taxon>
        <taxon>Neopterygii</taxon>
        <taxon>Teleostei</taxon>
        <taxon>Neoteleostei</taxon>
        <taxon>Acanthomorphata</taxon>
        <taxon>Eupercaria</taxon>
        <taxon>Labriformes</taxon>
        <taxon>Labridae</taxon>
        <taxon>Xyrichtys</taxon>
    </lineage>
</organism>
<sequence length="93" mass="10502">MDQVALPCGLQRVFPTTKDLTESLYNGSPQVQEKAPYQEEDDRGFGLAVHLSLLQPREVLRCQNGEEQKYWDNILHRLPGGVPDPHHLPVRAG</sequence>
<name>A0AAV1EYD0_XYRNO</name>
<protein>
    <submittedName>
        <fullName evidence="1">Uncharacterized protein</fullName>
    </submittedName>
</protein>
<dbReference type="AlphaFoldDB" id="A0AAV1EYD0"/>
<evidence type="ECO:0000313" key="1">
    <source>
        <dbReference type="EMBL" id="CAJ1053551.1"/>
    </source>
</evidence>
<dbReference type="Proteomes" id="UP001178508">
    <property type="component" value="Chromosome 3"/>
</dbReference>
<keyword evidence="2" id="KW-1185">Reference proteome</keyword>
<proteinExistence type="predicted"/>
<gene>
    <name evidence="1" type="ORF">XNOV1_A008913</name>
</gene>
<accession>A0AAV1EYD0</accession>
<dbReference type="EMBL" id="OY660866">
    <property type="protein sequence ID" value="CAJ1053551.1"/>
    <property type="molecule type" value="Genomic_DNA"/>
</dbReference>
<evidence type="ECO:0000313" key="2">
    <source>
        <dbReference type="Proteomes" id="UP001178508"/>
    </source>
</evidence>
<reference evidence="1" key="1">
    <citation type="submission" date="2023-08" db="EMBL/GenBank/DDBJ databases">
        <authorList>
            <person name="Alioto T."/>
            <person name="Alioto T."/>
            <person name="Gomez Garrido J."/>
        </authorList>
    </citation>
    <scope>NUCLEOTIDE SEQUENCE</scope>
</reference>